<feature type="region of interest" description="Disordered" evidence="14">
    <location>
        <begin position="468"/>
        <end position="493"/>
    </location>
</feature>
<dbReference type="Pfam" id="PF21292">
    <property type="entry name" value="EME1-MUS81_C"/>
    <property type="match status" value="1"/>
</dbReference>
<feature type="domain" description="ERCC4" evidence="15">
    <location>
        <begin position="301"/>
        <end position="607"/>
    </location>
</feature>
<evidence type="ECO:0000256" key="5">
    <source>
        <dbReference type="ARBA" id="ARBA00022723"/>
    </source>
</evidence>
<dbReference type="GO" id="GO:0005634">
    <property type="term" value="C:nucleus"/>
    <property type="evidence" value="ECO:0007669"/>
    <property type="project" value="UniProtKB-SubCell"/>
</dbReference>
<proteinExistence type="inferred from homology"/>
<name>A0A0D2DP04_9EURO</name>
<evidence type="ECO:0000256" key="7">
    <source>
        <dbReference type="ARBA" id="ARBA00022763"/>
    </source>
</evidence>
<keyword evidence="6" id="KW-0255">Endonuclease</keyword>
<dbReference type="PANTHER" id="PTHR21077:SF5">
    <property type="entry name" value="CROSSOVER JUNCTION ENDONUCLEASE MMS4"/>
    <property type="match status" value="1"/>
</dbReference>
<dbReference type="GO" id="GO:0046872">
    <property type="term" value="F:metal ion binding"/>
    <property type="evidence" value="ECO:0007669"/>
    <property type="project" value="UniProtKB-KW"/>
</dbReference>
<dbReference type="GO" id="GO:0006302">
    <property type="term" value="P:double-strand break repair"/>
    <property type="evidence" value="ECO:0007669"/>
    <property type="project" value="TreeGrafter"/>
</dbReference>
<dbReference type="CDD" id="cd20085">
    <property type="entry name" value="XPF_nuclease_Mms4"/>
    <property type="match status" value="1"/>
</dbReference>
<evidence type="ECO:0000256" key="1">
    <source>
        <dbReference type="ARBA" id="ARBA00001946"/>
    </source>
</evidence>
<dbReference type="Gene3D" id="1.10.150.670">
    <property type="entry name" value="Crossover junction endonuclease EME1, DNA-binding domain"/>
    <property type="match status" value="1"/>
</dbReference>
<keyword evidence="9" id="KW-0460">Magnesium</keyword>
<organism evidence="16 17">
    <name type="scientific">Phialophora macrospora</name>
    <dbReference type="NCBI Taxonomy" id="1851006"/>
    <lineage>
        <taxon>Eukaryota</taxon>
        <taxon>Fungi</taxon>
        <taxon>Dikarya</taxon>
        <taxon>Ascomycota</taxon>
        <taxon>Pezizomycotina</taxon>
        <taxon>Eurotiomycetes</taxon>
        <taxon>Chaetothyriomycetidae</taxon>
        <taxon>Chaetothyriales</taxon>
        <taxon>Herpotrichiellaceae</taxon>
        <taxon>Phialophora</taxon>
    </lineage>
</organism>
<keyword evidence="5" id="KW-0479">Metal-binding</keyword>
<comment type="cofactor">
    <cofactor evidence="1">
        <name>Mg(2+)</name>
        <dbReference type="ChEBI" id="CHEBI:18420"/>
    </cofactor>
</comment>
<dbReference type="InterPro" id="IPR047521">
    <property type="entry name" value="XPF_nuclease_EME1_ascomycetes"/>
</dbReference>
<dbReference type="InterPro" id="IPR033310">
    <property type="entry name" value="Mms4/EME1/EME2"/>
</dbReference>
<evidence type="ECO:0000313" key="16">
    <source>
        <dbReference type="EMBL" id="KIW63972.1"/>
    </source>
</evidence>
<dbReference type="GO" id="GO:0031573">
    <property type="term" value="P:mitotic intra-S DNA damage checkpoint signaling"/>
    <property type="evidence" value="ECO:0007669"/>
    <property type="project" value="TreeGrafter"/>
</dbReference>
<evidence type="ECO:0000256" key="13">
    <source>
        <dbReference type="ARBA" id="ARBA00023254"/>
    </source>
</evidence>
<dbReference type="InterPro" id="IPR006166">
    <property type="entry name" value="ERCC4_domain"/>
</dbReference>
<keyword evidence="7" id="KW-0227">DNA damage</keyword>
<keyword evidence="8" id="KW-0378">Hydrolase</keyword>
<reference evidence="16 17" key="1">
    <citation type="submission" date="2015-01" db="EMBL/GenBank/DDBJ databases">
        <title>The Genome Sequence of Capronia semiimmersa CBS27337.</title>
        <authorList>
            <consortium name="The Broad Institute Genomics Platform"/>
            <person name="Cuomo C."/>
            <person name="de Hoog S."/>
            <person name="Gorbushina A."/>
            <person name="Stielow B."/>
            <person name="Teixiera M."/>
            <person name="Abouelleil A."/>
            <person name="Chapman S.B."/>
            <person name="Priest M."/>
            <person name="Young S.K."/>
            <person name="Wortman J."/>
            <person name="Nusbaum C."/>
            <person name="Birren B."/>
        </authorList>
    </citation>
    <scope>NUCLEOTIDE SEQUENCE [LARGE SCALE GENOMIC DNA]</scope>
    <source>
        <strain evidence="16 17">CBS 27337</strain>
    </source>
</reference>
<evidence type="ECO:0000256" key="2">
    <source>
        <dbReference type="ARBA" id="ARBA00004123"/>
    </source>
</evidence>
<evidence type="ECO:0000256" key="12">
    <source>
        <dbReference type="ARBA" id="ARBA00023242"/>
    </source>
</evidence>
<comment type="similarity">
    <text evidence="3">Belongs to the EME1/MMS4 family.</text>
</comment>
<dbReference type="GO" id="GO:0048476">
    <property type="term" value="C:Holliday junction resolvase complex"/>
    <property type="evidence" value="ECO:0007669"/>
    <property type="project" value="InterPro"/>
</dbReference>
<keyword evidence="4" id="KW-0540">Nuclease</keyword>
<keyword evidence="10" id="KW-0233">DNA recombination</keyword>
<sequence>MVEVILLSSSAPPSPVRTKDGPGSIITRTTLPKTFDFDHDDFDDAGTLEFGFDRPPKKVRLSPALGSSSRFRKSNSATERTPVLNLDFSSDEDPIEVLGETTAVTSLKDSLKQNTRIDNVDDIAYSSSAPEPLPPKKTKQNGVETARKFVLDDFFDDDLGDPAIGPLQPEHDNRMANLLPSLTQGPSNCQKGKQADHKPKARTNDASGITTTRKADDIEFSSPVKTKSSRSSKGSEGEKAARAAERAAQRAAAKADKEAAKEAEKARKAQEKELKGKERQKAADLAEVNKSRTNKKDATPEMILEMSSLLKDTSVGTQVEKRMENFQVEVNYIDEEINLIDQGVDQGQYGNIITWRRKVQSTYNDAEDQWEPTSRCRVVKEKHVLIHMPAGDFAAVAAVSRSGSGTSVVRTEEDLKANLDAHVKSVRRRFGDCIPVYLIEGLRSWLKKNVNAQNRAYTAGVRAQMLHADADAEPAPSQARTRKRKKPASDSLDLSHVTSDIVEDLLLHLQLAHQPILIHHSPTPTDSASQISALTQHLATRPYRVAQLEYNLKSASFCMDGGQVRTGDDAKDTFVKMLQEVQRVTPSMAYGIVEEFKTIRKLVKGFDKHGNLLLEDVRKTVNKDGGWSDKRLGPQVSKRLFKVFMGRDPAATDGMS</sequence>
<dbReference type="FunFam" id="1.10.150.670:FF:000004">
    <property type="entry name" value="Crossover junction endonuclease EME1"/>
    <property type="match status" value="1"/>
</dbReference>
<keyword evidence="17" id="KW-1185">Reference proteome</keyword>
<dbReference type="HOGENOM" id="CLU_013160_1_0_1"/>
<protein>
    <recommendedName>
        <fullName evidence="15">ERCC4 domain-containing protein</fullName>
    </recommendedName>
</protein>
<accession>A0A0D2DP04</accession>
<comment type="subcellular location">
    <subcellularLocation>
        <location evidence="2">Nucleus</location>
    </subcellularLocation>
</comment>
<gene>
    <name evidence="16" type="ORF">PV04_08932</name>
</gene>
<dbReference type="InterPro" id="IPR042530">
    <property type="entry name" value="EME1/EME2_C"/>
</dbReference>
<dbReference type="PANTHER" id="PTHR21077">
    <property type="entry name" value="EME1 PROTEIN"/>
    <property type="match status" value="1"/>
</dbReference>
<dbReference type="Pfam" id="PF02732">
    <property type="entry name" value="ERCC4"/>
    <property type="match status" value="1"/>
</dbReference>
<dbReference type="EMBL" id="KN846961">
    <property type="protein sequence ID" value="KIW63972.1"/>
    <property type="molecule type" value="Genomic_DNA"/>
</dbReference>
<dbReference type="GO" id="GO:0008821">
    <property type="term" value="F:crossover junction DNA endonuclease activity"/>
    <property type="evidence" value="ECO:0007669"/>
    <property type="project" value="TreeGrafter"/>
</dbReference>
<evidence type="ECO:0000256" key="3">
    <source>
        <dbReference type="ARBA" id="ARBA00005313"/>
    </source>
</evidence>
<feature type="compositionally biased region" description="Low complexity" evidence="14">
    <location>
        <begin position="221"/>
        <end position="232"/>
    </location>
</feature>
<evidence type="ECO:0000256" key="14">
    <source>
        <dbReference type="SAM" id="MobiDB-lite"/>
    </source>
</evidence>
<keyword evidence="12" id="KW-0539">Nucleus</keyword>
<feature type="compositionally biased region" description="Basic and acidic residues" evidence="14">
    <location>
        <begin position="233"/>
        <end position="294"/>
    </location>
</feature>
<feature type="region of interest" description="Disordered" evidence="14">
    <location>
        <begin position="159"/>
        <end position="294"/>
    </location>
</feature>
<dbReference type="GO" id="GO:0003677">
    <property type="term" value="F:DNA binding"/>
    <property type="evidence" value="ECO:0007669"/>
    <property type="project" value="InterPro"/>
</dbReference>
<dbReference type="SMART" id="SM00891">
    <property type="entry name" value="ERCC4"/>
    <property type="match status" value="1"/>
</dbReference>
<evidence type="ECO:0000256" key="11">
    <source>
        <dbReference type="ARBA" id="ARBA00023204"/>
    </source>
</evidence>
<keyword evidence="11" id="KW-0234">DNA repair</keyword>
<feature type="compositionally biased region" description="Polar residues" evidence="14">
    <location>
        <begin position="180"/>
        <end position="191"/>
    </location>
</feature>
<evidence type="ECO:0000256" key="4">
    <source>
        <dbReference type="ARBA" id="ARBA00022722"/>
    </source>
</evidence>
<keyword evidence="13" id="KW-0469">Meiosis</keyword>
<evidence type="ECO:0000256" key="10">
    <source>
        <dbReference type="ARBA" id="ARBA00023172"/>
    </source>
</evidence>
<dbReference type="AlphaFoldDB" id="A0A0D2DP04"/>
<evidence type="ECO:0000259" key="15">
    <source>
        <dbReference type="SMART" id="SM00891"/>
    </source>
</evidence>
<evidence type="ECO:0000256" key="6">
    <source>
        <dbReference type="ARBA" id="ARBA00022759"/>
    </source>
</evidence>
<dbReference type="Proteomes" id="UP000054266">
    <property type="component" value="Unassembled WGS sequence"/>
</dbReference>
<evidence type="ECO:0000313" key="17">
    <source>
        <dbReference type="Proteomes" id="UP000054266"/>
    </source>
</evidence>
<evidence type="ECO:0000256" key="9">
    <source>
        <dbReference type="ARBA" id="ARBA00022842"/>
    </source>
</evidence>
<dbReference type="STRING" id="5601.A0A0D2DP04"/>
<feature type="region of interest" description="Disordered" evidence="14">
    <location>
        <begin position="125"/>
        <end position="144"/>
    </location>
</feature>
<evidence type="ECO:0000256" key="8">
    <source>
        <dbReference type="ARBA" id="ARBA00022801"/>
    </source>
</evidence>
<dbReference type="Gene3D" id="3.40.50.10130">
    <property type="match status" value="1"/>
</dbReference>
<dbReference type="GO" id="GO:0000712">
    <property type="term" value="P:resolution of meiotic recombination intermediates"/>
    <property type="evidence" value="ECO:0007669"/>
    <property type="project" value="TreeGrafter"/>
</dbReference>
<dbReference type="GO" id="GO:0031297">
    <property type="term" value="P:replication fork processing"/>
    <property type="evidence" value="ECO:0007669"/>
    <property type="project" value="TreeGrafter"/>
</dbReference>